<accession>A0A4R7HUR6</accession>
<dbReference type="InterPro" id="IPR029471">
    <property type="entry name" value="HNH_5"/>
</dbReference>
<proteinExistence type="predicted"/>
<keyword evidence="2" id="KW-0255">Endonuclease</keyword>
<sequence>MTSAYVYETNGQHLARYLLEHHLEGRGEHWNQLRRALLASNRSEEWAEAMQEMVSLQLARRLISAGTVLLGRHGPVAAEAEIKQAIIDTMLIHWDSAGDVFERLMPAVRSATEPLRDSVRRTVEAYSRREAPNCYLCGVEVDFGGADHLQFTIDHVWPRAYGGNSDFENLLAACKGCNEAKGSAASWAMYPVQALVVGHDLDDLSALPKVMRFAVQARAAKQVARSRDLSLRDAYLAIGRPGQPLVLSASTAVDVFNLEFTAAKE</sequence>
<dbReference type="CDD" id="cd00085">
    <property type="entry name" value="HNHc"/>
    <property type="match status" value="1"/>
</dbReference>
<dbReference type="Gene3D" id="1.10.30.50">
    <property type="match status" value="1"/>
</dbReference>
<keyword evidence="2" id="KW-0540">Nuclease</keyword>
<dbReference type="AlphaFoldDB" id="A0A4R7HUR6"/>
<evidence type="ECO:0000313" key="2">
    <source>
        <dbReference type="EMBL" id="TDT14600.1"/>
    </source>
</evidence>
<dbReference type="Proteomes" id="UP000294558">
    <property type="component" value="Unassembled WGS sequence"/>
</dbReference>
<reference evidence="2 3" key="1">
    <citation type="submission" date="2019-03" db="EMBL/GenBank/DDBJ databases">
        <title>Sequencing the genomes of 1000 actinobacteria strains.</title>
        <authorList>
            <person name="Klenk H.-P."/>
        </authorList>
    </citation>
    <scope>NUCLEOTIDE SEQUENCE [LARGE SCALE GENOMIC DNA]</scope>
    <source>
        <strain evidence="2 3">DSM 18936</strain>
    </source>
</reference>
<dbReference type="EMBL" id="SOAU01000001">
    <property type="protein sequence ID" value="TDT14600.1"/>
    <property type="molecule type" value="Genomic_DNA"/>
</dbReference>
<organism evidence="2 3">
    <name type="scientific">Ilumatobacter fluminis</name>
    <dbReference type="NCBI Taxonomy" id="467091"/>
    <lineage>
        <taxon>Bacteria</taxon>
        <taxon>Bacillati</taxon>
        <taxon>Actinomycetota</taxon>
        <taxon>Acidimicrobiia</taxon>
        <taxon>Acidimicrobiales</taxon>
        <taxon>Ilumatobacteraceae</taxon>
        <taxon>Ilumatobacter</taxon>
    </lineage>
</organism>
<protein>
    <submittedName>
        <fullName evidence="2">HNH endonuclease</fullName>
    </submittedName>
</protein>
<name>A0A4R7HUR6_9ACTN</name>
<dbReference type="GO" id="GO:0004519">
    <property type="term" value="F:endonuclease activity"/>
    <property type="evidence" value="ECO:0007669"/>
    <property type="project" value="UniProtKB-KW"/>
</dbReference>
<evidence type="ECO:0000259" key="1">
    <source>
        <dbReference type="Pfam" id="PF14279"/>
    </source>
</evidence>
<dbReference type="InterPro" id="IPR003615">
    <property type="entry name" value="HNH_nuc"/>
</dbReference>
<gene>
    <name evidence="2" type="ORF">BDK89_0155</name>
</gene>
<feature type="domain" description="HNH endonuclease 5" evidence="1">
    <location>
        <begin position="134"/>
        <end position="183"/>
    </location>
</feature>
<keyword evidence="3" id="KW-1185">Reference proteome</keyword>
<comment type="caution">
    <text evidence="2">The sequence shown here is derived from an EMBL/GenBank/DDBJ whole genome shotgun (WGS) entry which is preliminary data.</text>
</comment>
<evidence type="ECO:0000313" key="3">
    <source>
        <dbReference type="Proteomes" id="UP000294558"/>
    </source>
</evidence>
<dbReference type="Pfam" id="PF14279">
    <property type="entry name" value="HNH_5"/>
    <property type="match status" value="1"/>
</dbReference>
<keyword evidence="2" id="KW-0378">Hydrolase</keyword>